<sequence>MRDQYRALVGTRLFEHISGEELSAMLECLGARERICRKGEFIVLEGDVLDCIGAVVEGSVQMRKEDVWGGSSILAVVGPGEVFGESIVCGGLDRSVVSFLAGADTRVLLLSFRRVLCTCSRSCRFHHRLVENMVGLIAAKNVQLMEKLEITSKKSIRERVLTWCSQQAQRSGSPRFTSELGRVELADYLCVDRSALTRELSRMKGEGLLDYERNSFRLIRDN</sequence>
<comment type="caution">
    <text evidence="2">The sequence shown here is derived from an EMBL/GenBank/DDBJ whole genome shotgun (WGS) entry which is preliminary data.</text>
</comment>
<dbReference type="CDD" id="cd00038">
    <property type="entry name" value="CAP_ED"/>
    <property type="match status" value="1"/>
</dbReference>
<gene>
    <name evidence="2" type="ORF">H8S62_02605</name>
</gene>
<dbReference type="SUPFAM" id="SSF46785">
    <property type="entry name" value="Winged helix' DNA-binding domain"/>
    <property type="match status" value="1"/>
</dbReference>
<feature type="domain" description="Cyclic nucleotide-binding" evidence="1">
    <location>
        <begin position="13"/>
        <end position="85"/>
    </location>
</feature>
<protein>
    <submittedName>
        <fullName evidence="2">Crp/Fnr family transcriptional regulator</fullName>
    </submittedName>
</protein>
<dbReference type="Gene3D" id="2.60.120.10">
    <property type="entry name" value="Jelly Rolls"/>
    <property type="match status" value="1"/>
</dbReference>
<dbReference type="InterPro" id="IPR018490">
    <property type="entry name" value="cNMP-bd_dom_sf"/>
</dbReference>
<dbReference type="SMART" id="SM00100">
    <property type="entry name" value="cNMP"/>
    <property type="match status" value="1"/>
</dbReference>
<evidence type="ECO:0000313" key="2">
    <source>
        <dbReference type="EMBL" id="MBC5735903.1"/>
    </source>
</evidence>
<dbReference type="Proteomes" id="UP000607645">
    <property type="component" value="Unassembled WGS sequence"/>
</dbReference>
<reference evidence="2" key="1">
    <citation type="submission" date="2020-08" db="EMBL/GenBank/DDBJ databases">
        <title>Genome public.</title>
        <authorList>
            <person name="Liu C."/>
            <person name="Sun Q."/>
        </authorList>
    </citation>
    <scope>NUCLEOTIDE SEQUENCE</scope>
    <source>
        <strain evidence="2">NSJ-52</strain>
    </source>
</reference>
<proteinExistence type="predicted"/>
<dbReference type="SUPFAM" id="SSF51206">
    <property type="entry name" value="cAMP-binding domain-like"/>
    <property type="match status" value="1"/>
</dbReference>
<accession>A0A8J6MFX2</accession>
<dbReference type="InterPro" id="IPR014710">
    <property type="entry name" value="RmlC-like_jellyroll"/>
</dbReference>
<dbReference type="Pfam" id="PF00027">
    <property type="entry name" value="cNMP_binding"/>
    <property type="match status" value="1"/>
</dbReference>
<keyword evidence="3" id="KW-1185">Reference proteome</keyword>
<evidence type="ECO:0000313" key="3">
    <source>
        <dbReference type="Proteomes" id="UP000607645"/>
    </source>
</evidence>
<dbReference type="InterPro" id="IPR000595">
    <property type="entry name" value="cNMP-bd_dom"/>
</dbReference>
<dbReference type="InterPro" id="IPR036390">
    <property type="entry name" value="WH_DNA-bd_sf"/>
</dbReference>
<dbReference type="EMBL" id="JACOPQ010000002">
    <property type="protein sequence ID" value="MBC5735903.1"/>
    <property type="molecule type" value="Genomic_DNA"/>
</dbReference>
<organism evidence="2 3">
    <name type="scientific">Lawsonibacter faecis</name>
    <dbReference type="NCBI Taxonomy" id="2763052"/>
    <lineage>
        <taxon>Bacteria</taxon>
        <taxon>Bacillati</taxon>
        <taxon>Bacillota</taxon>
        <taxon>Clostridia</taxon>
        <taxon>Eubacteriales</taxon>
        <taxon>Oscillospiraceae</taxon>
        <taxon>Lawsonibacter</taxon>
    </lineage>
</organism>
<evidence type="ECO:0000259" key="1">
    <source>
        <dbReference type="PROSITE" id="PS50042"/>
    </source>
</evidence>
<dbReference type="AlphaFoldDB" id="A0A8J6MFX2"/>
<dbReference type="PROSITE" id="PS50042">
    <property type="entry name" value="CNMP_BINDING_3"/>
    <property type="match status" value="1"/>
</dbReference>
<name>A0A8J6MFX2_9FIRM</name>
<dbReference type="RefSeq" id="WP_155146357.1">
    <property type="nucleotide sequence ID" value="NZ_JACOPQ010000002.1"/>
</dbReference>